<reference evidence="5" key="2">
    <citation type="journal article" date="2014" name="PLoS ONE">
        <title>Genome and Transcriptome Analysis of the Fungal Pathogen Fusarium oxysporum f. sp. cubense Causing Banana Vascular Wilt Disease.</title>
        <authorList>
            <person name="Guo L."/>
            <person name="Han L."/>
            <person name="Yang L."/>
            <person name="Zeng H."/>
            <person name="Fan D."/>
            <person name="Zhu Y."/>
            <person name="Feng Y."/>
            <person name="Wang G."/>
            <person name="Peng C."/>
            <person name="Jiang X."/>
            <person name="Zhou D."/>
            <person name="Ni P."/>
            <person name="Liang C."/>
            <person name="Liu L."/>
            <person name="Wang J."/>
            <person name="Mao C."/>
            <person name="Fang X."/>
            <person name="Peng M."/>
            <person name="Huang J."/>
        </authorList>
    </citation>
    <scope>NUCLEOTIDE SEQUENCE [LARGE SCALE GENOMIC DNA]</scope>
    <source>
        <strain evidence="5">race 4</strain>
    </source>
</reference>
<dbReference type="Proteomes" id="UP000016929">
    <property type="component" value="Unassembled WGS sequence"/>
</dbReference>
<protein>
    <submittedName>
        <fullName evidence="4">Thioredoxin-like protein</fullName>
    </submittedName>
</protein>
<reference evidence="5" key="1">
    <citation type="submission" date="2012-09" db="EMBL/GenBank/DDBJ databases">
        <title>Genome sequencing and comparative transcriptomics of race 1 and race 4 of banana pathogen: Fusarium oxysporum f. sp. cubense.</title>
        <authorList>
            <person name="Fang X."/>
            <person name="Huang J."/>
        </authorList>
    </citation>
    <scope>NUCLEOTIDE SEQUENCE [LARGE SCALE GENOMIC DNA]</scope>
    <source>
        <strain evidence="5">race 4</strain>
    </source>
</reference>
<dbReference type="InterPro" id="IPR013766">
    <property type="entry name" value="Thioredoxin_domain"/>
</dbReference>
<dbReference type="InterPro" id="IPR036249">
    <property type="entry name" value="Thioredoxin-like_sf"/>
</dbReference>
<dbReference type="EMBL" id="KB726992">
    <property type="protein sequence ID" value="EMT64196.1"/>
    <property type="molecule type" value="Genomic_DNA"/>
</dbReference>
<sequence length="96" mass="10370">MSLWKRRHNLADAHASEGQLAFAKVNTDHVKDVAAKYGISAMPTFVFFENGVAKGVQVEGVKSRAVAFTKDGRVDRIRGADRGALEAVVKALASEK</sequence>
<dbReference type="CDD" id="cd02947">
    <property type="entry name" value="TRX_family"/>
    <property type="match status" value="1"/>
</dbReference>
<dbReference type="SUPFAM" id="SSF52833">
    <property type="entry name" value="Thioredoxin-like"/>
    <property type="match status" value="1"/>
</dbReference>
<comment type="similarity">
    <text evidence="1">Belongs to the thioredoxin family.</text>
</comment>
<evidence type="ECO:0000256" key="2">
    <source>
        <dbReference type="ARBA" id="ARBA00023157"/>
    </source>
</evidence>
<proteinExistence type="inferred from homology"/>
<feature type="domain" description="Thioredoxin" evidence="3">
    <location>
        <begin position="13"/>
        <end position="63"/>
    </location>
</feature>
<evidence type="ECO:0000313" key="5">
    <source>
        <dbReference type="Proteomes" id="UP000016929"/>
    </source>
</evidence>
<dbReference type="OrthoDB" id="19690at2759"/>
<gene>
    <name evidence="4" type="ORF">FOC4_g10010686</name>
</gene>
<dbReference type="HOGENOM" id="CLU_2359786_0_0_1"/>
<name>N1RFB3_FUSC4</name>
<keyword evidence="2" id="KW-1015">Disulfide bond</keyword>
<dbReference type="Gene3D" id="3.40.30.10">
    <property type="entry name" value="Glutaredoxin"/>
    <property type="match status" value="1"/>
</dbReference>
<dbReference type="Pfam" id="PF00085">
    <property type="entry name" value="Thioredoxin"/>
    <property type="match status" value="1"/>
</dbReference>
<evidence type="ECO:0000259" key="3">
    <source>
        <dbReference type="Pfam" id="PF00085"/>
    </source>
</evidence>
<organism evidence="4 5">
    <name type="scientific">Fusarium oxysporum f. sp. cubense (strain race 4)</name>
    <name type="common">Panama disease fungus</name>
    <dbReference type="NCBI Taxonomy" id="2502994"/>
    <lineage>
        <taxon>Eukaryota</taxon>
        <taxon>Fungi</taxon>
        <taxon>Dikarya</taxon>
        <taxon>Ascomycota</taxon>
        <taxon>Pezizomycotina</taxon>
        <taxon>Sordariomycetes</taxon>
        <taxon>Hypocreomycetidae</taxon>
        <taxon>Hypocreales</taxon>
        <taxon>Nectriaceae</taxon>
        <taxon>Fusarium</taxon>
        <taxon>Fusarium oxysporum species complex</taxon>
    </lineage>
</organism>
<keyword evidence="5" id="KW-1185">Reference proteome</keyword>
<dbReference type="PANTHER" id="PTHR46115">
    <property type="entry name" value="THIOREDOXIN-LIKE PROTEIN 1"/>
    <property type="match status" value="1"/>
</dbReference>
<dbReference type="AlphaFoldDB" id="N1RFB3"/>
<evidence type="ECO:0000256" key="1">
    <source>
        <dbReference type="ARBA" id="ARBA00008987"/>
    </source>
</evidence>
<accession>N1RFB3</accession>
<dbReference type="STRING" id="1229665.N1RFB3"/>
<evidence type="ECO:0000313" key="4">
    <source>
        <dbReference type="EMBL" id="EMT64196.1"/>
    </source>
</evidence>